<evidence type="ECO:0000256" key="5">
    <source>
        <dbReference type="ARBA" id="ARBA00022363"/>
    </source>
</evidence>
<organism evidence="17 18">
    <name type="scientific">Gimesia algae</name>
    <dbReference type="NCBI Taxonomy" id="2527971"/>
    <lineage>
        <taxon>Bacteria</taxon>
        <taxon>Pseudomonadati</taxon>
        <taxon>Planctomycetota</taxon>
        <taxon>Planctomycetia</taxon>
        <taxon>Planctomycetales</taxon>
        <taxon>Planctomycetaceae</taxon>
        <taxon>Gimesia</taxon>
    </lineage>
</organism>
<evidence type="ECO:0000256" key="4">
    <source>
        <dbReference type="ARBA" id="ARBA00008703"/>
    </source>
</evidence>
<dbReference type="InterPro" id="IPR007197">
    <property type="entry name" value="rSAM"/>
</dbReference>
<proteinExistence type="inferred from homology"/>
<dbReference type="PROSITE" id="PS51918">
    <property type="entry name" value="RADICAL_SAM"/>
    <property type="match status" value="1"/>
</dbReference>
<feature type="binding site" evidence="14">
    <location>
        <position position="115"/>
    </location>
    <ligand>
        <name>[4Fe-4S] cluster</name>
        <dbReference type="ChEBI" id="CHEBI:49883"/>
        <note>4Fe-4S-S-AdoMet</note>
    </ligand>
</feature>
<evidence type="ECO:0000256" key="1">
    <source>
        <dbReference type="ARBA" id="ARBA00001352"/>
    </source>
</evidence>
<dbReference type="SUPFAM" id="SSF102114">
    <property type="entry name" value="Radical SAM enzymes"/>
    <property type="match status" value="1"/>
</dbReference>
<dbReference type="InterPro" id="IPR013785">
    <property type="entry name" value="Aldolase_TIM"/>
</dbReference>
<dbReference type="GO" id="GO:0051539">
    <property type="term" value="F:4 iron, 4 sulfur cluster binding"/>
    <property type="evidence" value="ECO:0007669"/>
    <property type="project" value="UniProtKB-KW"/>
</dbReference>
<dbReference type="Gene3D" id="3.20.20.70">
    <property type="entry name" value="Aldolase class I"/>
    <property type="match status" value="1"/>
</dbReference>
<feature type="domain" description="Radical SAM core" evidence="16">
    <location>
        <begin position="101"/>
        <end position="327"/>
    </location>
</feature>
<feature type="binding site" evidence="14">
    <location>
        <position position="122"/>
    </location>
    <ligand>
        <name>[4Fe-4S] cluster</name>
        <dbReference type="ChEBI" id="CHEBI:49883"/>
        <note>4Fe-4S-S-AdoMet</note>
    </ligand>
</feature>
<name>A0A517V7E0_9PLAN</name>
<evidence type="ECO:0000256" key="11">
    <source>
        <dbReference type="ARBA" id="ARBA00023014"/>
    </source>
</evidence>
<comment type="cofactor">
    <cofactor evidence="3">
        <name>[4Fe-4S] cluster</name>
        <dbReference type="ChEBI" id="CHEBI:49883"/>
    </cofactor>
</comment>
<dbReference type="Proteomes" id="UP000316855">
    <property type="component" value="Chromosome"/>
</dbReference>
<dbReference type="InterPro" id="IPR022462">
    <property type="entry name" value="EpmB"/>
</dbReference>
<dbReference type="Pfam" id="PF04055">
    <property type="entry name" value="Radical_SAM"/>
    <property type="match status" value="1"/>
</dbReference>
<gene>
    <name evidence="17" type="primary">epmB</name>
    <name evidence="17" type="ORF">Pan161_05390</name>
</gene>
<keyword evidence="8 14" id="KW-0479">Metal-binding</keyword>
<evidence type="ECO:0000256" key="9">
    <source>
        <dbReference type="ARBA" id="ARBA00022898"/>
    </source>
</evidence>
<evidence type="ECO:0000256" key="15">
    <source>
        <dbReference type="PIRSR" id="PIRSR603739-50"/>
    </source>
</evidence>
<feature type="modified residue" description="N6-(pyridoxal phosphate)lysine" evidence="15">
    <location>
        <position position="330"/>
    </location>
</feature>
<dbReference type="GO" id="GO:0016853">
    <property type="term" value="F:isomerase activity"/>
    <property type="evidence" value="ECO:0007669"/>
    <property type="project" value="UniProtKB-KW"/>
</dbReference>
<keyword evidence="10" id="KW-0408">Iron</keyword>
<evidence type="ECO:0000259" key="16">
    <source>
        <dbReference type="PROSITE" id="PS51918"/>
    </source>
</evidence>
<dbReference type="PANTHER" id="PTHR30538:SF1">
    <property type="entry name" value="L-LYSINE 2,3-AMINOMUTASE"/>
    <property type="match status" value="1"/>
</dbReference>
<sequence>MAISLSETTWQKSLSQAIRDPRELISRLNLPQELLEPARSGAHLFPVMVPVSYLNRIEPGNLDDPLLKQILPVELENTDVPGFETDAVGDLKVRSTSGILQKYHGRALLMVSGACAIHCRYCFRRHYPYGDEPRTLAEWEPVWQSLQADSTIQEIILSGGDPLLLTDIRLNALCERIAVIPHVKRLRIHSRLPVVLPDRIHAGLLEMLQRLSEQGTMPWMVIHVNHPNEIAADVEFAIKQMLQAGIPVLNQSVLLKGINDTTETLIALSEKLVNLGVIPYYLHQLDRVTGAAHFEVLEEHGRKLIEELRTRLPGYAVPQYVREIPGEPHKTSLLG</sequence>
<evidence type="ECO:0000313" key="17">
    <source>
        <dbReference type="EMBL" id="QDT88920.1"/>
    </source>
</evidence>
<dbReference type="KEGG" id="gax:Pan161_05390"/>
<dbReference type="PIRSF" id="PIRSF004911">
    <property type="entry name" value="DUF160"/>
    <property type="match status" value="1"/>
</dbReference>
<keyword evidence="12 17" id="KW-0413">Isomerase</keyword>
<feature type="binding site" evidence="14">
    <location>
        <position position="119"/>
    </location>
    <ligand>
        <name>[4Fe-4S] cluster</name>
        <dbReference type="ChEBI" id="CHEBI:49883"/>
        <note>4Fe-4S-S-AdoMet</note>
    </ligand>
</feature>
<keyword evidence="18" id="KW-1185">Reference proteome</keyword>
<dbReference type="NCBIfam" id="TIGR00238">
    <property type="entry name" value="KamA family radical SAM protein"/>
    <property type="match status" value="1"/>
</dbReference>
<comment type="similarity">
    <text evidence="4">Belongs to the radical SAM superfamily. KamA family.</text>
</comment>
<keyword evidence="9 15" id="KW-0663">Pyridoxal phosphate</keyword>
<dbReference type="OrthoDB" id="9768064at2"/>
<dbReference type="PANTHER" id="PTHR30538">
    <property type="entry name" value="LYSINE 2,3-AMINOMUTASE-RELATED"/>
    <property type="match status" value="1"/>
</dbReference>
<dbReference type="EMBL" id="CP036343">
    <property type="protein sequence ID" value="QDT88920.1"/>
    <property type="molecule type" value="Genomic_DNA"/>
</dbReference>
<reference evidence="17 18" key="1">
    <citation type="submission" date="2019-02" db="EMBL/GenBank/DDBJ databases">
        <title>Deep-cultivation of Planctomycetes and their phenomic and genomic characterization uncovers novel biology.</title>
        <authorList>
            <person name="Wiegand S."/>
            <person name="Jogler M."/>
            <person name="Boedeker C."/>
            <person name="Pinto D."/>
            <person name="Vollmers J."/>
            <person name="Rivas-Marin E."/>
            <person name="Kohn T."/>
            <person name="Peeters S.H."/>
            <person name="Heuer A."/>
            <person name="Rast P."/>
            <person name="Oberbeckmann S."/>
            <person name="Bunk B."/>
            <person name="Jeske O."/>
            <person name="Meyerdierks A."/>
            <person name="Storesund J.E."/>
            <person name="Kallscheuer N."/>
            <person name="Luecker S."/>
            <person name="Lage O.M."/>
            <person name="Pohl T."/>
            <person name="Merkel B.J."/>
            <person name="Hornburger P."/>
            <person name="Mueller R.-W."/>
            <person name="Bruemmer F."/>
            <person name="Labrenz M."/>
            <person name="Spormann A.M."/>
            <person name="Op den Camp H."/>
            <person name="Overmann J."/>
            <person name="Amann R."/>
            <person name="Jetten M.S.M."/>
            <person name="Mascher T."/>
            <person name="Medema M.H."/>
            <person name="Devos D.P."/>
            <person name="Kaster A.-K."/>
            <person name="Ovreas L."/>
            <person name="Rohde M."/>
            <person name="Galperin M.Y."/>
            <person name="Jogler C."/>
        </authorList>
    </citation>
    <scope>NUCLEOTIDE SEQUENCE [LARGE SCALE GENOMIC DNA]</scope>
    <source>
        <strain evidence="17 18">Pan161</strain>
    </source>
</reference>
<comment type="cofactor">
    <cofactor evidence="2 15">
        <name>pyridoxal 5'-phosphate</name>
        <dbReference type="ChEBI" id="CHEBI:597326"/>
    </cofactor>
</comment>
<dbReference type="GO" id="GO:0046872">
    <property type="term" value="F:metal ion binding"/>
    <property type="evidence" value="ECO:0007669"/>
    <property type="project" value="UniProtKB-KW"/>
</dbReference>
<evidence type="ECO:0000256" key="14">
    <source>
        <dbReference type="PIRSR" id="PIRSR004911-1"/>
    </source>
</evidence>
<protein>
    <recommendedName>
        <fullName evidence="5">L-lysine 2,3-aminomutase</fullName>
    </recommendedName>
    <alternativeName>
        <fullName evidence="13">EF-P post-translational modification enzyme B</fullName>
    </alternativeName>
</protein>
<keyword evidence="7" id="KW-0949">S-adenosyl-L-methionine</keyword>
<dbReference type="InterPro" id="IPR003739">
    <property type="entry name" value="Lys_aminomutase/Glu_NH3_mut"/>
</dbReference>
<dbReference type="SFLD" id="SFLDS00029">
    <property type="entry name" value="Radical_SAM"/>
    <property type="match status" value="1"/>
</dbReference>
<dbReference type="CDD" id="cd01335">
    <property type="entry name" value="Radical_SAM"/>
    <property type="match status" value="1"/>
</dbReference>
<evidence type="ECO:0000256" key="3">
    <source>
        <dbReference type="ARBA" id="ARBA00001966"/>
    </source>
</evidence>
<keyword evidence="6 14" id="KW-0004">4Fe-4S</keyword>
<evidence type="ECO:0000256" key="10">
    <source>
        <dbReference type="ARBA" id="ARBA00023004"/>
    </source>
</evidence>
<dbReference type="InterPro" id="IPR058240">
    <property type="entry name" value="rSAM_sf"/>
</dbReference>
<evidence type="ECO:0000313" key="18">
    <source>
        <dbReference type="Proteomes" id="UP000316855"/>
    </source>
</evidence>
<dbReference type="SFLD" id="SFLDF00314">
    <property type="entry name" value="L-lysine_2_3-aminomutase_(yjeK"/>
    <property type="match status" value="1"/>
</dbReference>
<dbReference type="NCBIfam" id="TIGR03821">
    <property type="entry name" value="EFP_modif_epmB"/>
    <property type="match status" value="1"/>
</dbReference>
<evidence type="ECO:0000256" key="13">
    <source>
        <dbReference type="ARBA" id="ARBA00030756"/>
    </source>
</evidence>
<evidence type="ECO:0000256" key="6">
    <source>
        <dbReference type="ARBA" id="ARBA00022485"/>
    </source>
</evidence>
<dbReference type="AlphaFoldDB" id="A0A517V7E0"/>
<keyword evidence="11 14" id="KW-0411">Iron-sulfur</keyword>
<evidence type="ECO:0000256" key="12">
    <source>
        <dbReference type="ARBA" id="ARBA00023235"/>
    </source>
</evidence>
<comment type="catalytic activity">
    <reaction evidence="1">
        <text>L-lysine = D-beta-lysine</text>
        <dbReference type="Rhea" id="RHEA:44148"/>
        <dbReference type="ChEBI" id="CHEBI:32551"/>
        <dbReference type="ChEBI" id="CHEBI:84138"/>
    </reaction>
</comment>
<dbReference type="RefSeq" id="WP_145224046.1">
    <property type="nucleotide sequence ID" value="NZ_CP036343.1"/>
</dbReference>
<evidence type="ECO:0000256" key="7">
    <source>
        <dbReference type="ARBA" id="ARBA00022691"/>
    </source>
</evidence>
<evidence type="ECO:0000256" key="2">
    <source>
        <dbReference type="ARBA" id="ARBA00001933"/>
    </source>
</evidence>
<evidence type="ECO:0000256" key="8">
    <source>
        <dbReference type="ARBA" id="ARBA00022723"/>
    </source>
</evidence>
<dbReference type="SFLD" id="SFLDG01070">
    <property type="entry name" value="PLP-dependent"/>
    <property type="match status" value="1"/>
</dbReference>
<accession>A0A517V7E0</accession>